<dbReference type="EMBL" id="JACIEA010000001">
    <property type="protein sequence ID" value="MBB3942668.1"/>
    <property type="molecule type" value="Genomic_DNA"/>
</dbReference>
<evidence type="ECO:0000256" key="3">
    <source>
        <dbReference type="ARBA" id="ARBA00022603"/>
    </source>
</evidence>
<reference evidence="7 8" key="1">
    <citation type="submission" date="2020-08" db="EMBL/GenBank/DDBJ databases">
        <title>Genomic Encyclopedia of Type Strains, Phase IV (KMG-IV): sequencing the most valuable type-strain genomes for metagenomic binning, comparative biology and taxonomic classification.</title>
        <authorList>
            <person name="Goeker M."/>
        </authorList>
    </citation>
    <scope>NUCLEOTIDE SEQUENCE [LARGE SCALE GENOMIC DNA]</scope>
    <source>
        <strain evidence="7 8">DSM 29050</strain>
    </source>
</reference>
<dbReference type="EC" id="2.1.1.-" evidence="6"/>
<evidence type="ECO:0000313" key="8">
    <source>
        <dbReference type="Proteomes" id="UP000581447"/>
    </source>
</evidence>
<dbReference type="InterPro" id="IPR029063">
    <property type="entry name" value="SAM-dependent_MTases_sf"/>
</dbReference>
<dbReference type="GO" id="GO:0005840">
    <property type="term" value="C:ribosome"/>
    <property type="evidence" value="ECO:0007669"/>
    <property type="project" value="UniProtKB-KW"/>
</dbReference>
<feature type="binding site" evidence="6">
    <location>
        <position position="160"/>
    </location>
    <ligand>
        <name>S-adenosyl-L-methionine</name>
        <dbReference type="ChEBI" id="CHEBI:59789"/>
    </ligand>
</feature>
<dbReference type="InterPro" id="IPR050078">
    <property type="entry name" value="Ribosomal_L11_MeTrfase_PrmA"/>
</dbReference>
<dbReference type="PANTHER" id="PTHR43648:SF1">
    <property type="entry name" value="ELECTRON TRANSFER FLAVOPROTEIN BETA SUBUNIT LYSINE METHYLTRANSFERASE"/>
    <property type="match status" value="1"/>
</dbReference>
<name>A0A840AX20_9SPHN</name>
<dbReference type="InterPro" id="IPR004498">
    <property type="entry name" value="Ribosomal_PrmA_MeTrfase"/>
</dbReference>
<dbReference type="Proteomes" id="UP000581447">
    <property type="component" value="Unassembled WGS sequence"/>
</dbReference>
<keyword evidence="2 6" id="KW-0963">Cytoplasm</keyword>
<dbReference type="AlphaFoldDB" id="A0A840AX20"/>
<comment type="catalytic activity">
    <reaction evidence="6">
        <text>L-lysyl-[protein] + 3 S-adenosyl-L-methionine = N(6),N(6),N(6)-trimethyl-L-lysyl-[protein] + 3 S-adenosyl-L-homocysteine + 3 H(+)</text>
        <dbReference type="Rhea" id="RHEA:54192"/>
        <dbReference type="Rhea" id="RHEA-COMP:9752"/>
        <dbReference type="Rhea" id="RHEA-COMP:13826"/>
        <dbReference type="ChEBI" id="CHEBI:15378"/>
        <dbReference type="ChEBI" id="CHEBI:29969"/>
        <dbReference type="ChEBI" id="CHEBI:57856"/>
        <dbReference type="ChEBI" id="CHEBI:59789"/>
        <dbReference type="ChEBI" id="CHEBI:61961"/>
    </reaction>
</comment>
<keyword evidence="4 6" id="KW-0808">Transferase</keyword>
<gene>
    <name evidence="6" type="primary">prmA</name>
    <name evidence="7" type="ORF">GGR91_000890</name>
</gene>
<keyword evidence="5 6" id="KW-0949">S-adenosyl-L-methionine</keyword>
<keyword evidence="3 6" id="KW-0489">Methyltransferase</keyword>
<dbReference type="GO" id="GO:0008276">
    <property type="term" value="F:protein methyltransferase activity"/>
    <property type="evidence" value="ECO:0007669"/>
    <property type="project" value="UniProtKB-UniRule"/>
</dbReference>
<evidence type="ECO:0000256" key="4">
    <source>
        <dbReference type="ARBA" id="ARBA00022679"/>
    </source>
</evidence>
<keyword evidence="8" id="KW-1185">Reference proteome</keyword>
<dbReference type="GO" id="GO:0032259">
    <property type="term" value="P:methylation"/>
    <property type="evidence" value="ECO:0007669"/>
    <property type="project" value="UniProtKB-KW"/>
</dbReference>
<dbReference type="Pfam" id="PF06325">
    <property type="entry name" value="PrmA"/>
    <property type="match status" value="1"/>
</dbReference>
<accession>A0A840AX20</accession>
<comment type="similarity">
    <text evidence="1 6">Belongs to the methyltransferase superfamily. PrmA family.</text>
</comment>
<dbReference type="PANTHER" id="PTHR43648">
    <property type="entry name" value="ELECTRON TRANSFER FLAVOPROTEIN BETA SUBUNIT LYSINE METHYLTRANSFERASE"/>
    <property type="match status" value="1"/>
</dbReference>
<proteinExistence type="inferred from homology"/>
<sequence length="324" mass="35307">MNWKVTLPCTRNEAEELHNDDEWLAALEPMPTIVADEVEAFNDEKWRLEAYFNEKPNAQVIAAIQIRLPSAVNAKAVVEELPDADWVVMSQQGLQPVHAGRFYVHTMANKGTVPFGATPFQIEASRAFGTGGHETTSGCLDMLDRMKRAGKRFDLIADIGTGTGLLAFAAHVLWPKAYLTASDIDPVSIDVTAANAVVNNVPCGVAQGQLALCVAAGTAHDLITARAPYDLVIANILAGPLIELAPSLSAILREGGSLILAGLLNTQAEAVTRAYRLHGFRLQKRKDMGDWPCLWLVKRRNYGWKRPLRASGRTSQPPGDFGTW</sequence>
<evidence type="ECO:0000256" key="2">
    <source>
        <dbReference type="ARBA" id="ARBA00022490"/>
    </source>
</evidence>
<organism evidence="7 8">
    <name type="scientific">Sphingorhabdus rigui</name>
    <dbReference type="NCBI Taxonomy" id="1282858"/>
    <lineage>
        <taxon>Bacteria</taxon>
        <taxon>Pseudomonadati</taxon>
        <taxon>Pseudomonadota</taxon>
        <taxon>Alphaproteobacteria</taxon>
        <taxon>Sphingomonadales</taxon>
        <taxon>Sphingomonadaceae</taxon>
        <taxon>Sphingorhabdus</taxon>
    </lineage>
</organism>
<dbReference type="RefSeq" id="WP_183940470.1">
    <property type="nucleotide sequence ID" value="NZ_BAABBG010000001.1"/>
</dbReference>
<dbReference type="GO" id="GO:0005737">
    <property type="term" value="C:cytoplasm"/>
    <property type="evidence" value="ECO:0007669"/>
    <property type="project" value="UniProtKB-SubCell"/>
</dbReference>
<comment type="function">
    <text evidence="6">Methylates ribosomal protein L11.</text>
</comment>
<evidence type="ECO:0000256" key="1">
    <source>
        <dbReference type="ARBA" id="ARBA00009741"/>
    </source>
</evidence>
<evidence type="ECO:0000313" key="7">
    <source>
        <dbReference type="EMBL" id="MBB3942668.1"/>
    </source>
</evidence>
<feature type="binding site" evidence="6">
    <location>
        <position position="183"/>
    </location>
    <ligand>
        <name>S-adenosyl-L-methionine</name>
        <dbReference type="ChEBI" id="CHEBI:59789"/>
    </ligand>
</feature>
<evidence type="ECO:0000256" key="5">
    <source>
        <dbReference type="ARBA" id="ARBA00022691"/>
    </source>
</evidence>
<dbReference type="HAMAP" id="MF_00735">
    <property type="entry name" value="Methyltr_PrmA"/>
    <property type="match status" value="1"/>
</dbReference>
<feature type="binding site" evidence="6">
    <location>
        <position position="235"/>
    </location>
    <ligand>
        <name>S-adenosyl-L-methionine</name>
        <dbReference type="ChEBI" id="CHEBI:59789"/>
    </ligand>
</feature>
<comment type="subcellular location">
    <subcellularLocation>
        <location evidence="6">Cytoplasm</location>
    </subcellularLocation>
</comment>
<dbReference type="CDD" id="cd02440">
    <property type="entry name" value="AdoMet_MTases"/>
    <property type="match status" value="1"/>
</dbReference>
<evidence type="ECO:0000256" key="6">
    <source>
        <dbReference type="HAMAP-Rule" id="MF_00735"/>
    </source>
</evidence>
<keyword evidence="7" id="KW-0689">Ribosomal protein</keyword>
<keyword evidence="7" id="KW-0687">Ribonucleoprotein</keyword>
<comment type="caution">
    <text evidence="7">The sequence shown here is derived from an EMBL/GenBank/DDBJ whole genome shotgun (WGS) entry which is preliminary data.</text>
</comment>
<protein>
    <recommendedName>
        <fullName evidence="6">Ribosomal protein L11 methyltransferase</fullName>
        <shortName evidence="6">L11 Mtase</shortName>
        <ecNumber evidence="6">2.1.1.-</ecNumber>
    </recommendedName>
</protein>
<feature type="binding site" evidence="6">
    <location>
        <position position="136"/>
    </location>
    <ligand>
        <name>S-adenosyl-L-methionine</name>
        <dbReference type="ChEBI" id="CHEBI:59789"/>
    </ligand>
</feature>
<dbReference type="SUPFAM" id="SSF53335">
    <property type="entry name" value="S-adenosyl-L-methionine-dependent methyltransferases"/>
    <property type="match status" value="1"/>
</dbReference>
<dbReference type="Gene3D" id="3.40.50.150">
    <property type="entry name" value="Vaccinia Virus protein VP39"/>
    <property type="match status" value="1"/>
</dbReference>